<dbReference type="Proteomes" id="UP000317940">
    <property type="component" value="Unassembled WGS sequence"/>
</dbReference>
<accession>A0A561TTU3</accession>
<evidence type="ECO:0000313" key="3">
    <source>
        <dbReference type="Proteomes" id="UP000317940"/>
    </source>
</evidence>
<reference evidence="2 3" key="1">
    <citation type="submission" date="2019-06" db="EMBL/GenBank/DDBJ databases">
        <title>Sequencing the genomes of 1000 actinobacteria strains.</title>
        <authorList>
            <person name="Klenk H.-P."/>
        </authorList>
    </citation>
    <scope>NUCLEOTIDE SEQUENCE [LARGE SCALE GENOMIC DNA]</scope>
    <source>
        <strain evidence="2 3">DSM 44826</strain>
    </source>
</reference>
<organism evidence="2 3">
    <name type="scientific">Kitasatospora viridis</name>
    <dbReference type="NCBI Taxonomy" id="281105"/>
    <lineage>
        <taxon>Bacteria</taxon>
        <taxon>Bacillati</taxon>
        <taxon>Actinomycetota</taxon>
        <taxon>Actinomycetes</taxon>
        <taxon>Kitasatosporales</taxon>
        <taxon>Streptomycetaceae</taxon>
        <taxon>Kitasatospora</taxon>
    </lineage>
</organism>
<dbReference type="EMBL" id="VIWT01000003">
    <property type="protein sequence ID" value="TWF90535.1"/>
    <property type="molecule type" value="Genomic_DNA"/>
</dbReference>
<proteinExistence type="predicted"/>
<keyword evidence="3" id="KW-1185">Reference proteome</keyword>
<feature type="region of interest" description="Disordered" evidence="1">
    <location>
        <begin position="30"/>
        <end position="67"/>
    </location>
</feature>
<comment type="caution">
    <text evidence="2">The sequence shown here is derived from an EMBL/GenBank/DDBJ whole genome shotgun (WGS) entry which is preliminary data.</text>
</comment>
<evidence type="ECO:0000313" key="2">
    <source>
        <dbReference type="EMBL" id="TWF90535.1"/>
    </source>
</evidence>
<gene>
    <name evidence="2" type="ORF">FHX73_13582</name>
</gene>
<protein>
    <submittedName>
        <fullName evidence="2">Uncharacterized protein</fullName>
    </submittedName>
</protein>
<sequence>MRHWSRERRVGTGALVLCTVLIALPAWPAPSGGADRSNSSDADSTAGVPAPVPVLREPSPPLTPARAAQADAALQILTSGAPAAGGAAGVWYSSAQGSELLWVGPGGGDCTTHVPVGAGSPLEFCVPPAEMLPRPGSVLVLDLYLPGTPESPRATALFHADGERVGALSCVTGDGSAVVVPVTEVLSVPVGDVQRTFYTAATADSLQGVLRAAVTDRQGGPATDYLDSSWTTTSAVPVTCTA</sequence>
<evidence type="ECO:0000256" key="1">
    <source>
        <dbReference type="SAM" id="MobiDB-lite"/>
    </source>
</evidence>
<dbReference type="RefSeq" id="WP_145909726.1">
    <property type="nucleotide sequence ID" value="NZ_BAAAMZ010000001.1"/>
</dbReference>
<name>A0A561TTU3_9ACTN</name>
<dbReference type="AlphaFoldDB" id="A0A561TTU3"/>